<dbReference type="InterPro" id="IPR008928">
    <property type="entry name" value="6-hairpin_glycosidase_sf"/>
</dbReference>
<evidence type="ECO:0000256" key="2">
    <source>
        <dbReference type="ARBA" id="ARBA00023235"/>
    </source>
</evidence>
<evidence type="ECO:0000313" key="4">
    <source>
        <dbReference type="Proteomes" id="UP000553948"/>
    </source>
</evidence>
<proteinExistence type="inferred from homology"/>
<gene>
    <name evidence="3" type="ORF">H4C47_09885</name>
</gene>
<dbReference type="SUPFAM" id="SSF48208">
    <property type="entry name" value="Six-hairpin glycosidases"/>
    <property type="match status" value="1"/>
</dbReference>
<accession>A0A7W2L053</accession>
<comment type="caution">
    <text evidence="3">The sequence shown here is derived from an EMBL/GenBank/DDBJ whole genome shotgun (WGS) entry which is preliminary data.</text>
</comment>
<name>A0A7W2L053_PSEPU</name>
<keyword evidence="2 3" id="KW-0413">Isomerase</keyword>
<dbReference type="InterPro" id="IPR012341">
    <property type="entry name" value="6hp_glycosidase-like_sf"/>
</dbReference>
<dbReference type="Gene3D" id="1.50.10.10">
    <property type="match status" value="1"/>
</dbReference>
<dbReference type="RefSeq" id="WP_176513084.1">
    <property type="nucleotide sequence ID" value="NZ_CP060529.1"/>
</dbReference>
<dbReference type="AlphaFoldDB" id="A0A7W2L053"/>
<dbReference type="Pfam" id="PF07221">
    <property type="entry name" value="GlcNAc_2-epim"/>
    <property type="match status" value="1"/>
</dbReference>
<reference evidence="3 4" key="1">
    <citation type="submission" date="2020-07" db="EMBL/GenBank/DDBJ databases">
        <title>Diversity of carbapenemase encoding genes among Pseudomonas putida group clinical isolates in a tertiary Brazilian hospital.</title>
        <authorList>
            <person name="Alberto-Lei F."/>
            <person name="Nodari C.S."/>
            <person name="Streling A.P."/>
            <person name="Paulino J.T."/>
            <person name="Bessa-Neto F.O."/>
            <person name="Cayo R."/>
            <person name="Gales A.C."/>
        </authorList>
    </citation>
    <scope>NUCLEOTIDE SEQUENCE [LARGE SCALE GENOMIC DNA]</scope>
    <source>
        <strain evidence="3 4">12464</strain>
    </source>
</reference>
<dbReference type="GO" id="GO:0016853">
    <property type="term" value="F:isomerase activity"/>
    <property type="evidence" value="ECO:0007669"/>
    <property type="project" value="UniProtKB-KW"/>
</dbReference>
<organism evidence="3 4">
    <name type="scientific">Pseudomonas putida</name>
    <name type="common">Arthrobacter siderocapsulatus</name>
    <dbReference type="NCBI Taxonomy" id="303"/>
    <lineage>
        <taxon>Bacteria</taxon>
        <taxon>Pseudomonadati</taxon>
        <taxon>Pseudomonadota</taxon>
        <taxon>Gammaproteobacteria</taxon>
        <taxon>Pseudomonadales</taxon>
        <taxon>Pseudomonadaceae</taxon>
        <taxon>Pseudomonas</taxon>
    </lineage>
</organism>
<dbReference type="InterPro" id="IPR010819">
    <property type="entry name" value="AGE/CE"/>
</dbReference>
<evidence type="ECO:0000256" key="1">
    <source>
        <dbReference type="ARBA" id="ARBA00008558"/>
    </source>
</evidence>
<evidence type="ECO:0000313" key="3">
    <source>
        <dbReference type="EMBL" id="MBA6116042.1"/>
    </source>
</evidence>
<dbReference type="PANTHER" id="PTHR15108">
    <property type="entry name" value="N-ACYLGLUCOSAMINE-2-EPIMERASE"/>
    <property type="match status" value="1"/>
</dbReference>
<comment type="similarity">
    <text evidence="1">Belongs to the N-acylglucosamine 2-epimerase family.</text>
</comment>
<dbReference type="EMBL" id="JACGDG010000007">
    <property type="protein sequence ID" value="MBA6116042.1"/>
    <property type="molecule type" value="Genomic_DNA"/>
</dbReference>
<sequence>MDYIDSPEHIAWLRAEGQRLLLFARAAKVPEGFANLDAQGRLPPAAVAETMNTARMTHSFALAHIQGVPGCLALVEHGVQALRGPLCDATHGGWFAHPQGQGGDDKAAYLHAFVALAASSAVVADAAGAQGLLVDAIRVIEERFWSEEEGALRESFSRDWQQSQAYRGANSNMHATEAFLALADVTGDKVWLERALRIAQRLIHTHAAANDYRVIEHFDAHWQPVRDYNQDKPADHFRPYGTTPGHAFEWSRLLLHLEAAGQLAGLTMPDWLLEGARGLFASACRHAWNIDGAPGIVYTLDWENQPVVHERLHWVHAEACASAAALLRRSGEPSYQRWYRYFWDFIDTYFIDRAAGSWHHELDPANQPAATIWAGKPDLYHAYQALLLPTLPLAPSLATGLARNVTKR</sequence>
<dbReference type="GO" id="GO:0005975">
    <property type="term" value="P:carbohydrate metabolic process"/>
    <property type="evidence" value="ECO:0007669"/>
    <property type="project" value="InterPro"/>
</dbReference>
<dbReference type="Proteomes" id="UP000553948">
    <property type="component" value="Unassembled WGS sequence"/>
</dbReference>
<protein>
    <submittedName>
        <fullName evidence="3">AGE family epimerase/isomerase</fullName>
    </submittedName>
</protein>